<dbReference type="OrthoDB" id="6381532at2759"/>
<protein>
    <submittedName>
        <fullName evidence="3">(salmon louse) hypothetical protein</fullName>
    </submittedName>
</protein>
<name>A0A0K2TNE2_LEPSM</name>
<sequence length="278" mass="32239">MDRRMPDIGNELHKRRVLDSKKDGGGALFTFVQPSVSQKLPYREQQYRLRRAVMKHHWLSTHGSLLDTLEKGVAFPIMHVDWDPDVKQNHIQLLKPDDLGSDVYVQQGLYEEVKRIEPDISFSDRDNIEHKAYIILGFKSLETGFSSVLEKTWRDWTGARSIYLKLHDEHDLARITFYHRVAPVNQLDVFMYLVVVECWNVCPSNLIRALDFVQRMRVERLNGYISIYRDLGSEDKDSNYHSESSSERESFPNSKYSRSSSPTLAPPSIGNELKLPAI</sequence>
<accession>A0A0K2TNE2</accession>
<organism evidence="4">
    <name type="scientific">Lepeophtheirus salmonis</name>
    <name type="common">Salmon louse</name>
    <name type="synonym">Caligus salmonis</name>
    <dbReference type="NCBI Taxonomy" id="72036"/>
    <lineage>
        <taxon>Eukaryota</taxon>
        <taxon>Metazoa</taxon>
        <taxon>Ecdysozoa</taxon>
        <taxon>Arthropoda</taxon>
        <taxon>Crustacea</taxon>
        <taxon>Multicrustacea</taxon>
        <taxon>Hexanauplia</taxon>
        <taxon>Copepoda</taxon>
        <taxon>Siphonostomatoida</taxon>
        <taxon>Caligidae</taxon>
        <taxon>Lepeophtheirus</taxon>
    </lineage>
</organism>
<feature type="domain" description="DUF7153" evidence="2">
    <location>
        <begin position="61"/>
        <end position="229"/>
    </location>
</feature>
<dbReference type="PANTHER" id="PTHR22198">
    <property type="entry name" value="FERM DOMAIN-CONTAINING PROTEIN"/>
    <property type="match status" value="1"/>
</dbReference>
<evidence type="ECO:0000313" key="4">
    <source>
        <dbReference type="EMBL" id="CDW27469.1"/>
    </source>
</evidence>
<dbReference type="EMBL" id="HACA01010108">
    <property type="protein sequence ID" value="CDW27469.1"/>
    <property type="molecule type" value="Transcribed_RNA"/>
</dbReference>
<dbReference type="EMBL" id="HG994588">
    <property type="protein sequence ID" value="CAF3040473.1"/>
    <property type="molecule type" value="Genomic_DNA"/>
</dbReference>
<evidence type="ECO:0000313" key="5">
    <source>
        <dbReference type="Proteomes" id="UP000675881"/>
    </source>
</evidence>
<gene>
    <name evidence="3" type="ORF">LSAA_14537</name>
</gene>
<dbReference type="InterPro" id="IPR055577">
    <property type="entry name" value="DUF7153"/>
</dbReference>
<reference evidence="3" key="2">
    <citation type="submission" date="2021-02" db="EMBL/GenBank/DDBJ databases">
        <authorList>
            <person name="Bekaert M."/>
        </authorList>
    </citation>
    <scope>NUCLEOTIDE SEQUENCE</scope>
    <source>
        <strain evidence="3">IoA-00</strain>
    </source>
</reference>
<evidence type="ECO:0000256" key="1">
    <source>
        <dbReference type="SAM" id="MobiDB-lite"/>
    </source>
</evidence>
<dbReference type="Pfam" id="PF23672">
    <property type="entry name" value="DUF7153"/>
    <property type="match status" value="1"/>
</dbReference>
<dbReference type="Proteomes" id="UP000675881">
    <property type="component" value="Chromosome 9"/>
</dbReference>
<evidence type="ECO:0000259" key="2">
    <source>
        <dbReference type="Pfam" id="PF23672"/>
    </source>
</evidence>
<feature type="compositionally biased region" description="Basic and acidic residues" evidence="1">
    <location>
        <begin position="236"/>
        <end position="250"/>
    </location>
</feature>
<dbReference type="AlphaFoldDB" id="A0A0K2TNE2"/>
<feature type="compositionally biased region" description="Polar residues" evidence="1">
    <location>
        <begin position="251"/>
        <end position="263"/>
    </location>
</feature>
<feature type="region of interest" description="Disordered" evidence="1">
    <location>
        <begin position="236"/>
        <end position="278"/>
    </location>
</feature>
<reference evidence="4" key="1">
    <citation type="submission" date="2014-05" db="EMBL/GenBank/DDBJ databases">
        <authorList>
            <person name="Chronopoulou M."/>
        </authorList>
    </citation>
    <scope>NUCLEOTIDE SEQUENCE</scope>
    <source>
        <tissue evidence="4">Whole organism</tissue>
    </source>
</reference>
<dbReference type="PANTHER" id="PTHR22198:SF1">
    <property type="entry name" value="FERM DOMAIN-CONTAINING PROTEIN"/>
    <property type="match status" value="1"/>
</dbReference>
<proteinExistence type="predicted"/>
<evidence type="ECO:0000313" key="3">
    <source>
        <dbReference type="EMBL" id="CAF3040473.1"/>
    </source>
</evidence>
<keyword evidence="5" id="KW-1185">Reference proteome</keyword>